<sequence length="335" mass="36969">MLHFRNMSGEVVCSCAAEACAPAADDRSMADAFRKYLRKRIGAPRYRTQFIVDGKITDNNQPWSTLSAFTTTLANLDIQMVVPSCVAEGRKELKRAIKQGNIEMVKSVMESFADPNMSIDIVESMDPDDMNIMNIDTQEIDLQPVQPLQLAVCLKEYSITKVLLKAAANVNNTNSSPPALNIACYNHDLRMMQLLLRRTADPNHRNKLGYTTLHACVLRGAASATALLLRCRADMAAECCCDGLTPLGVAIQWSISSAAKLLLAHRAIVHEARASHSALHVAAEQGNTTFMRILVEAKADPNATNRHGESPADVLPKRSTFRERHVCRRLLSQQL</sequence>
<dbReference type="EMBL" id="CAJNDS010001034">
    <property type="protein sequence ID" value="CAE7244809.1"/>
    <property type="molecule type" value="Genomic_DNA"/>
</dbReference>
<dbReference type="Gene3D" id="1.25.40.20">
    <property type="entry name" value="Ankyrin repeat-containing domain"/>
    <property type="match status" value="2"/>
</dbReference>
<reference evidence="4" key="1">
    <citation type="submission" date="2021-02" db="EMBL/GenBank/DDBJ databases">
        <authorList>
            <person name="Dougan E. K."/>
            <person name="Rhodes N."/>
            <person name="Thang M."/>
            <person name="Chan C."/>
        </authorList>
    </citation>
    <scope>NUCLEOTIDE SEQUENCE</scope>
</reference>
<dbReference type="Pfam" id="PF12796">
    <property type="entry name" value="Ank_2"/>
    <property type="match status" value="1"/>
</dbReference>
<dbReference type="AlphaFoldDB" id="A0A812LEV8"/>
<evidence type="ECO:0000313" key="4">
    <source>
        <dbReference type="EMBL" id="CAE7244809.1"/>
    </source>
</evidence>
<proteinExistence type="predicted"/>
<dbReference type="InterPro" id="IPR002110">
    <property type="entry name" value="Ankyrin_rpt"/>
</dbReference>
<dbReference type="Proteomes" id="UP000604046">
    <property type="component" value="Unassembled WGS sequence"/>
</dbReference>
<keyword evidence="2 3" id="KW-0040">ANK repeat</keyword>
<accession>A0A812LEV8</accession>
<dbReference type="SUPFAM" id="SSF48403">
    <property type="entry name" value="Ankyrin repeat"/>
    <property type="match status" value="1"/>
</dbReference>
<dbReference type="Pfam" id="PF00023">
    <property type="entry name" value="Ank"/>
    <property type="match status" value="1"/>
</dbReference>
<keyword evidence="1" id="KW-0677">Repeat</keyword>
<dbReference type="PANTHER" id="PTHR24198">
    <property type="entry name" value="ANKYRIN REPEAT AND PROTEIN KINASE DOMAIN-CONTAINING PROTEIN"/>
    <property type="match status" value="1"/>
</dbReference>
<dbReference type="PROSITE" id="PS50297">
    <property type="entry name" value="ANK_REP_REGION"/>
    <property type="match status" value="1"/>
</dbReference>
<comment type="caution">
    <text evidence="4">The sequence shown here is derived from an EMBL/GenBank/DDBJ whole genome shotgun (WGS) entry which is preliminary data.</text>
</comment>
<evidence type="ECO:0000256" key="3">
    <source>
        <dbReference type="PROSITE-ProRule" id="PRU00023"/>
    </source>
</evidence>
<evidence type="ECO:0000313" key="5">
    <source>
        <dbReference type="Proteomes" id="UP000604046"/>
    </source>
</evidence>
<dbReference type="PANTHER" id="PTHR24198:SF165">
    <property type="entry name" value="ANKYRIN REPEAT-CONTAINING PROTEIN-RELATED"/>
    <property type="match status" value="1"/>
</dbReference>
<evidence type="ECO:0000256" key="2">
    <source>
        <dbReference type="ARBA" id="ARBA00023043"/>
    </source>
</evidence>
<dbReference type="SMART" id="SM00248">
    <property type="entry name" value="ANK"/>
    <property type="match status" value="6"/>
</dbReference>
<organism evidence="4 5">
    <name type="scientific">Symbiodinium natans</name>
    <dbReference type="NCBI Taxonomy" id="878477"/>
    <lineage>
        <taxon>Eukaryota</taxon>
        <taxon>Sar</taxon>
        <taxon>Alveolata</taxon>
        <taxon>Dinophyceae</taxon>
        <taxon>Suessiales</taxon>
        <taxon>Symbiodiniaceae</taxon>
        <taxon>Symbiodinium</taxon>
    </lineage>
</organism>
<evidence type="ECO:0000256" key="1">
    <source>
        <dbReference type="ARBA" id="ARBA00022737"/>
    </source>
</evidence>
<dbReference type="PROSITE" id="PS50088">
    <property type="entry name" value="ANK_REPEAT"/>
    <property type="match status" value="1"/>
</dbReference>
<name>A0A812LEV8_9DINO</name>
<keyword evidence="5" id="KW-1185">Reference proteome</keyword>
<protein>
    <submittedName>
        <fullName evidence="4">ASB2 protein</fullName>
    </submittedName>
</protein>
<feature type="repeat" description="ANK" evidence="3">
    <location>
        <begin position="274"/>
        <end position="306"/>
    </location>
</feature>
<dbReference type="InterPro" id="IPR036770">
    <property type="entry name" value="Ankyrin_rpt-contain_sf"/>
</dbReference>
<dbReference type="OrthoDB" id="194358at2759"/>
<gene>
    <name evidence="4" type="primary">ASB2</name>
    <name evidence="4" type="ORF">SNAT2548_LOCUS11486</name>
</gene>